<feature type="compositionally biased region" description="Basic residues" evidence="1">
    <location>
        <begin position="2720"/>
        <end position="2732"/>
    </location>
</feature>
<feature type="compositionally biased region" description="Acidic residues" evidence="1">
    <location>
        <begin position="88"/>
        <end position="97"/>
    </location>
</feature>
<feature type="region of interest" description="Disordered" evidence="1">
    <location>
        <begin position="2197"/>
        <end position="2224"/>
    </location>
</feature>
<feature type="region of interest" description="Disordered" evidence="1">
    <location>
        <begin position="503"/>
        <end position="544"/>
    </location>
</feature>
<feature type="region of interest" description="Disordered" evidence="1">
    <location>
        <begin position="991"/>
        <end position="1018"/>
    </location>
</feature>
<feature type="compositionally biased region" description="Polar residues" evidence="1">
    <location>
        <begin position="1199"/>
        <end position="1208"/>
    </location>
</feature>
<dbReference type="EMBL" id="KB202444">
    <property type="protein sequence ID" value="ESO90346.1"/>
    <property type="molecule type" value="Genomic_DNA"/>
</dbReference>
<reference evidence="2 3" key="1">
    <citation type="journal article" date="2013" name="Nature">
        <title>Insights into bilaterian evolution from three spiralian genomes.</title>
        <authorList>
            <person name="Simakov O."/>
            <person name="Marletaz F."/>
            <person name="Cho S.J."/>
            <person name="Edsinger-Gonzales E."/>
            <person name="Havlak P."/>
            <person name="Hellsten U."/>
            <person name="Kuo D.H."/>
            <person name="Larsson T."/>
            <person name="Lv J."/>
            <person name="Arendt D."/>
            <person name="Savage R."/>
            <person name="Osoegawa K."/>
            <person name="de Jong P."/>
            <person name="Grimwood J."/>
            <person name="Chapman J.A."/>
            <person name="Shapiro H."/>
            <person name="Aerts A."/>
            <person name="Otillar R.P."/>
            <person name="Terry A.Y."/>
            <person name="Boore J.L."/>
            <person name="Grigoriev I.V."/>
            <person name="Lindberg D.R."/>
            <person name="Seaver E.C."/>
            <person name="Weisblat D.A."/>
            <person name="Putnam N.H."/>
            <person name="Rokhsar D.S."/>
        </authorList>
    </citation>
    <scope>NUCLEOTIDE SEQUENCE [LARGE SCALE GENOMIC DNA]</scope>
</reference>
<name>V4AAN9_LOTGI</name>
<feature type="region of interest" description="Disordered" evidence="1">
    <location>
        <begin position="638"/>
        <end position="912"/>
    </location>
</feature>
<dbReference type="Proteomes" id="UP000030746">
    <property type="component" value="Unassembled WGS sequence"/>
</dbReference>
<feature type="region of interest" description="Disordered" evidence="1">
    <location>
        <begin position="2032"/>
        <end position="2063"/>
    </location>
</feature>
<feature type="compositionally biased region" description="Polar residues" evidence="1">
    <location>
        <begin position="1339"/>
        <end position="1357"/>
    </location>
</feature>
<feature type="compositionally biased region" description="Polar residues" evidence="1">
    <location>
        <begin position="1655"/>
        <end position="1670"/>
    </location>
</feature>
<feature type="region of interest" description="Disordered" evidence="1">
    <location>
        <begin position="54"/>
        <end position="169"/>
    </location>
</feature>
<proteinExistence type="predicted"/>
<feature type="compositionally biased region" description="Basic and acidic residues" evidence="1">
    <location>
        <begin position="1001"/>
        <end position="1018"/>
    </location>
</feature>
<feature type="region of interest" description="Disordered" evidence="1">
    <location>
        <begin position="2580"/>
        <end position="2706"/>
    </location>
</feature>
<feature type="compositionally biased region" description="Polar residues" evidence="1">
    <location>
        <begin position="2669"/>
        <end position="2685"/>
    </location>
</feature>
<feature type="compositionally biased region" description="Low complexity" evidence="1">
    <location>
        <begin position="2593"/>
        <end position="2603"/>
    </location>
</feature>
<accession>V4AAN9</accession>
<feature type="compositionally biased region" description="Low complexity" evidence="1">
    <location>
        <begin position="853"/>
        <end position="868"/>
    </location>
</feature>
<feature type="compositionally biased region" description="Polar residues" evidence="1">
    <location>
        <begin position="755"/>
        <end position="767"/>
    </location>
</feature>
<dbReference type="RefSeq" id="XP_009059017.1">
    <property type="nucleotide sequence ID" value="XM_009060769.1"/>
</dbReference>
<feature type="compositionally biased region" description="Polar residues" evidence="1">
    <location>
        <begin position="1972"/>
        <end position="1981"/>
    </location>
</feature>
<feature type="compositionally biased region" description="Basic and acidic residues" evidence="1">
    <location>
        <begin position="2137"/>
        <end position="2147"/>
    </location>
</feature>
<feature type="compositionally biased region" description="Basic residues" evidence="1">
    <location>
        <begin position="1326"/>
        <end position="1335"/>
    </location>
</feature>
<feature type="compositionally biased region" description="Basic and acidic residues" evidence="1">
    <location>
        <begin position="807"/>
        <end position="817"/>
    </location>
</feature>
<gene>
    <name evidence="2" type="ORF">LOTGIDRAFT_233840</name>
</gene>
<feature type="region of interest" description="Disordered" evidence="1">
    <location>
        <begin position="1253"/>
        <end position="1535"/>
    </location>
</feature>
<evidence type="ECO:0000313" key="2">
    <source>
        <dbReference type="EMBL" id="ESO90346.1"/>
    </source>
</evidence>
<keyword evidence="3" id="KW-1185">Reference proteome</keyword>
<feature type="region of interest" description="Disordered" evidence="1">
    <location>
        <begin position="194"/>
        <end position="216"/>
    </location>
</feature>
<feature type="region of interest" description="Disordered" evidence="1">
    <location>
        <begin position="1199"/>
        <end position="1232"/>
    </location>
</feature>
<organism evidence="2 3">
    <name type="scientific">Lottia gigantea</name>
    <name type="common">Giant owl limpet</name>
    <dbReference type="NCBI Taxonomy" id="225164"/>
    <lineage>
        <taxon>Eukaryota</taxon>
        <taxon>Metazoa</taxon>
        <taxon>Spiralia</taxon>
        <taxon>Lophotrochozoa</taxon>
        <taxon>Mollusca</taxon>
        <taxon>Gastropoda</taxon>
        <taxon>Patellogastropoda</taxon>
        <taxon>Lottioidea</taxon>
        <taxon>Lottiidae</taxon>
        <taxon>Lottia</taxon>
    </lineage>
</organism>
<dbReference type="CTD" id="20249370"/>
<feature type="compositionally biased region" description="Basic and acidic residues" evidence="1">
    <location>
        <begin position="2802"/>
        <end position="2812"/>
    </location>
</feature>
<feature type="region of interest" description="Disordered" evidence="1">
    <location>
        <begin position="2137"/>
        <end position="2161"/>
    </location>
</feature>
<feature type="compositionally biased region" description="Basic and acidic residues" evidence="1">
    <location>
        <begin position="735"/>
        <end position="754"/>
    </location>
</feature>
<protein>
    <submittedName>
        <fullName evidence="2">Uncharacterized protein</fullName>
    </submittedName>
</protein>
<feature type="compositionally biased region" description="Polar residues" evidence="1">
    <location>
        <begin position="1218"/>
        <end position="1232"/>
    </location>
</feature>
<feature type="compositionally biased region" description="Basic residues" evidence="1">
    <location>
        <begin position="1635"/>
        <end position="1646"/>
    </location>
</feature>
<feature type="compositionally biased region" description="Acidic residues" evidence="1">
    <location>
        <begin position="638"/>
        <end position="661"/>
    </location>
</feature>
<feature type="region of interest" description="Disordered" evidence="1">
    <location>
        <begin position="3571"/>
        <end position="3595"/>
    </location>
</feature>
<feature type="compositionally biased region" description="Basic residues" evidence="1">
    <location>
        <begin position="3571"/>
        <end position="3581"/>
    </location>
</feature>
<feature type="compositionally biased region" description="Basic and acidic residues" evidence="1">
    <location>
        <begin position="882"/>
        <end position="891"/>
    </location>
</feature>
<feature type="compositionally biased region" description="Polar residues" evidence="1">
    <location>
        <begin position="57"/>
        <end position="84"/>
    </location>
</feature>
<feature type="compositionally biased region" description="Low complexity" evidence="1">
    <location>
        <begin position="1358"/>
        <end position="1369"/>
    </location>
</feature>
<feature type="region of interest" description="Disordered" evidence="1">
    <location>
        <begin position="2799"/>
        <end position="2835"/>
    </location>
</feature>
<feature type="compositionally biased region" description="Basic and acidic residues" evidence="1">
    <location>
        <begin position="1520"/>
        <end position="1533"/>
    </location>
</feature>
<dbReference type="GeneID" id="20249370"/>
<feature type="compositionally biased region" description="Basic and acidic residues" evidence="1">
    <location>
        <begin position="772"/>
        <end position="782"/>
    </location>
</feature>
<dbReference type="OrthoDB" id="6073893at2759"/>
<feature type="compositionally biased region" description="Basic residues" evidence="1">
    <location>
        <begin position="837"/>
        <end position="846"/>
    </location>
</feature>
<feature type="compositionally biased region" description="Polar residues" evidence="1">
    <location>
        <begin position="1282"/>
        <end position="1291"/>
    </location>
</feature>
<dbReference type="OMA" id="RSQYEFQ"/>
<evidence type="ECO:0000256" key="1">
    <source>
        <dbReference type="SAM" id="MobiDB-lite"/>
    </source>
</evidence>
<feature type="compositionally biased region" description="Basic and acidic residues" evidence="1">
    <location>
        <begin position="1371"/>
        <end position="1381"/>
    </location>
</feature>
<evidence type="ECO:0000313" key="3">
    <source>
        <dbReference type="Proteomes" id="UP000030746"/>
    </source>
</evidence>
<feature type="region of interest" description="Disordered" evidence="1">
    <location>
        <begin position="2713"/>
        <end position="2732"/>
    </location>
</feature>
<feature type="region of interest" description="Disordered" evidence="1">
    <location>
        <begin position="1102"/>
        <end position="1134"/>
    </location>
</feature>
<dbReference type="HOGENOM" id="CLU_224629_0_0_1"/>
<feature type="region of interest" description="Disordered" evidence="1">
    <location>
        <begin position="1916"/>
        <end position="2006"/>
    </location>
</feature>
<feature type="region of interest" description="Disordered" evidence="1">
    <location>
        <begin position="1549"/>
        <end position="1582"/>
    </location>
</feature>
<feature type="compositionally biased region" description="Polar residues" evidence="1">
    <location>
        <begin position="897"/>
        <end position="911"/>
    </location>
</feature>
<feature type="compositionally biased region" description="Acidic residues" evidence="1">
    <location>
        <begin position="2651"/>
        <end position="2665"/>
    </location>
</feature>
<feature type="compositionally biased region" description="Polar residues" evidence="1">
    <location>
        <begin position="2148"/>
        <end position="2157"/>
    </location>
</feature>
<feature type="region of interest" description="Disordered" evidence="1">
    <location>
        <begin position="2289"/>
        <end position="2339"/>
    </location>
</feature>
<sequence>MTNSITDNYYGSPQVFIQAMALKFPPQIEIGKKKKLLPSSQISLMASLMSSLTLSAPKSSNKIVPSKYAPSSITDTFTSPYQSKQDSDQSEGSEDEGGPVMTLSGDEKGAGSSSSEEEQRPSSDKSYFTDVCDKDDLRRRGFPLSESKPGRGYDPYVDYEPYPRNPYETPQYRRWQESRYPYYPEEMGYMPPQIDPRYSEPYGTGGVFRRPPGFKMDRRRTIDYRSKYGQQSYPAYNSAYMRSGPARPRPPETMTRAEYEMQRMDEPRGKYGHPYKGPFYTEPRRPYFPKAEPWARHPYGFHPEEHYSSYRVHEKAPVVHKSKYQKSKSTTDPPVRSFSSDAVEVIDYSREVPEEVPPPKPRHAAHTKHSIADDCLVVDMNEFRKPKPKRKKRLPKHLPAQEEISIVTESSDNESLMQYPTRAVPFSQFLVTPAKVSKQMHRIAAKQKTKRLKPSMLRSKKILKRAIHNSIMSDYESSICGDPQMVSPDILNFSTEAVYGTSQVSFEEPNPSPKRSMSAPKAGRSFSKDRKLGKGSSVAQKSRGKEILSVKPGAKLYSFKDPVDDQRFLPEVPAIFIDDSVDRGTAEEPYEDFYEQTCEESDNLFDAEDDEDEPEKLDKDVDAVQDENLEEYVNYAEMEEESALESESEDNQGYGFEDDEVVVLSDSSEKTASVVNPFAEPETEDLEEYERVSGDAAQKSQLIHEGLDDDPDIVKKMHSGPPFKKTQKSPKVSKSKKDIHEDTKDLKKSQRSKESGSPTKMQTNKIGQITEMKSKVSSDTPREVLNIINVKEPNFGGFPKRKYRSAKAKEKASKELPVESQNQAEVLANDGKEGHYTRPKTLKKQKSPITNISPMSKTSLSPKSSKSKFQTMRGSGGPEKISQVDHEELCHDPPPSGQTLDSTEQIESHQPSVPVRIQKLVKARLAVHGPNNNDFGNSSEIGSKIKKFMSAKSKLVENTSVEELEVITDDKVDLESSPQRPEIVPRVKKYKAAKPSMVQPEEPHSANSDDEHATENGQVDHEMHEHSIPQLKDVLNKKITVPCNYLNSIVLPVVVMRRALVHTRTIAGEPIYVRAIRTQIKKEKDHIVSIKVFADPYNFSDDESVPSVKSSLGSSSDSEIRYSLVEPKDLPKENSHNIEMEGEQENSSGSSRQIFDDASDILGHLSSSDEDSNTLYSLAEDAVEFTDDLENKDEEIAENQSETYQSNQEEAKNENEMDVQQNSEENNKGNQNGVKFYVSERLLQSVPTQEPICSKILRNQKSDETKTSVKGRKRRKSKENTRNSSASPNLQKSPTTSPKSSKKGRQSGSKVTPEVLTSDINEPVHVKKKRGRPRKDRSLTSPGLINQSTSSELGSVQSIKMSIPKSSMSEKTTRALDKFMESSESTASDTVYTEEDQPGTPELFADAEDLVEKDQEITGHNLDEEIQMDEKEQKASEKSSHDSLMKPQTEDLRDFHNAEKAVSIETDEGVVQDFATKSTALSDSSSEESEELFEQTSLDESTAKELQKKKQCCQDQEENQSIKDAPETNKETFESGNVVEVHSGFVEDVPENSLHDGAGISKSSLHVGPKEPKLKSPTISKSKSVISCLKADVTGKQPSTSTPKFFLNQHQCLQTGLADISEESSSMDEGSKPISRGKVKWNKKFRRDVLKKSRNNSSKDQASTSKSESNYEAPIADTISDISSISSNSFVQKNDSLSITGVQYMSSSMEDEEEDYTLNDDGSVLCVMDPPTFIKSSTDTVKKAADSTSDLGKVRTQKRHVSARELQKQANDHWKKIAQGPSSLYYDMALEKNHSNPIDLTDVTTKNLPSNGFQLISSFESFDPNLDEVTSQQKIQKGAHEIEDILENMSSLLDTLYGQKMDSDSDEDIGASRNLVSSVQNKISDAEEVHNSFSHIPDEERQTADACVGSDLDQATAVADQRPPLSDKEKSQIKSPRIAKSITPQKSASPLPLQKKLDQAVKSPAVKKLNLSDPQGQSKSKPSPIDESLADSKPGHKTDPQTQFNPQTDSEAHLEEVEAAFDQITEAKLCPNTGSQAQEPMEDTKTATDHEHGQLDDESDSRTLSISDSLLSYTQMNETTQKSMDKSLNAQVVIEPLEKKLIIDGIVWKRKGSIWKSSSSNLVKTSLEISQFLKDMRQDAKPKDSSTKQRQASTSTKELTEFERAISSPKNLVKKVRKIRIKRLPIEESETYKIDNASTKATSPEKIKWSPRKATSPQREITSPKKVMISPKKVTILKPKSPSPEIQAPTSKLAQNILKKKQIEAEKLQKAEVNVVLELPGSFESILSKKSSPVKATKHKPKFDSNFKIPSKKNLAEGEESEFVSPLEKGYQDDSTTSFEFQTNKSTSLLQSGRSVMEKSGFVFGDTKIIRSPFARKSTASAETSIPIFTSKVRNSPHPEGDFQKEKLLKNLESAFSSKPSKSFTFGASFSFDQKSSEAFSTSLGFLNSNSKPLSVSLLAEEKSKCPVSPSGSITSTSSRSTISSVNKITVKRKLIESLGTSFLSSKKLKLSEASSSTPKYPAASAKPELIESSIKSAEKPLCIAKSPRTEMSLSKSSLGTDFHISKTKSFGSKNVKLEPSVQIMKKLDTPKSKSPSRPGSRSILKAEEDESAFMTIDQTGFESKLASSLEEGELRDSMLGSDSDERGNNSDEEAEINSESESIDDTSHVSSSKISDIKGSNSLTAKPEKNQEGSSISKENEDNDEMMMIRRLSGEMKSTVKKVRKMTKTKRPKVVWRPVKMRVNQRVRKRRRLSWNRYWIFWKNMKTSLWMNMWQSNEKETKKKKPAILDDDLDESLSEIKVPEDQDKTSDLDLDPEVGNSPESSVKEQPGPPLIQNPLKMIPKSYCFNYVRDPNSCRNTDCHFKHQRPSKEECTQHISNEIHVAIKENRPKDAVDYFMEFERAGYGIIHHYVKPVLFCCYQLGFTYTPIAHNLLGVLFNLELLDADICDGFIQCCSVKRREFSKLLWEIFEVIQSLNIQPTPESILTLLMTFYECKFVKELFEVMIYSNELDFTIPLIIRNFALTEALNNPAEYFTYAVKWVQQTNEEFLLEFDHKMLEQLINMFSQSKQMELVETLNVIRVRKLRLKDEAPQIEEPEIDREEARIQAATNFDTPELQKEEKTSHAHRIQGCKLSYNWEYLAQIFLDLCGTSWPRNTDYIDLYIDTLTSPKTETKILEAFKKFLEKLQEIVKVERNHNVLLEFDTRSLSQICCGIIQFCCNKHYYITGFNILEQLIQYDIKICSRSPHTIHEPLLNILEICNQVSIPLAAVRVLEDLKWLKYNQETVKDVDKYGHILDDLIVKSVSKKLNYQAFQLLSFLIHILESGGRDVEELSSLKAHFNEIVMSSLSKGVVEPALKTFQLDREKHRKKHLLTPITLRSLFAALYQIGDIENTQRVFNYAMAREDIYITQENRRQIVIGSNLTFGEIDFQIRHYLLQMYRLFCNKTMSGEVLSFDELKISIILKREDCANVPFLSTAAPQCQYAALELIKLSLANLNPPISYHQRFTAPMNGGIFFLNPTDVQKYMHTLDSQEIKQGLRFTPSSSQCVGRTSGPLLPRHGYPDRNRFHFSGHAHNVRQPRFQPRSKSLRWN</sequence>
<feature type="compositionally biased region" description="Basic and acidic residues" evidence="1">
    <location>
        <begin position="2042"/>
        <end position="2055"/>
    </location>
</feature>
<feature type="compositionally biased region" description="Acidic residues" evidence="1">
    <location>
        <begin position="606"/>
        <end position="615"/>
    </location>
</feature>
<feature type="compositionally biased region" description="Basic and acidic residues" evidence="1">
    <location>
        <begin position="1410"/>
        <end position="1459"/>
    </location>
</feature>
<feature type="region of interest" description="Disordered" evidence="1">
    <location>
        <begin position="606"/>
        <end position="626"/>
    </location>
</feature>
<feature type="compositionally biased region" description="Low complexity" evidence="1">
    <location>
        <begin position="1105"/>
        <end position="1117"/>
    </location>
</feature>
<feature type="compositionally biased region" description="Basic residues" evidence="1">
    <location>
        <begin position="725"/>
        <end position="734"/>
    </location>
</feature>
<dbReference type="KEGG" id="lgi:LOTGIDRAFT_233840"/>
<feature type="region of interest" description="Disordered" evidence="1">
    <location>
        <begin position="1620"/>
        <end position="1670"/>
    </location>
</feature>
<feature type="compositionally biased region" description="Polar residues" evidence="1">
    <location>
        <begin position="1382"/>
        <end position="1391"/>
    </location>
</feature>